<evidence type="ECO:0000256" key="1">
    <source>
        <dbReference type="SAM" id="Phobius"/>
    </source>
</evidence>
<reference evidence="2" key="1">
    <citation type="submission" date="2015-12" db="EMBL/GenBank/DDBJ databases">
        <title>Gene expression during late stages of embryo sac development: a critical building block for successful pollen-pistil interactions.</title>
        <authorList>
            <person name="Liu Y."/>
            <person name="Joly V."/>
            <person name="Sabar M."/>
            <person name="Matton D.P."/>
        </authorList>
    </citation>
    <scope>NUCLEOTIDE SEQUENCE</scope>
</reference>
<keyword evidence="1" id="KW-0812">Transmembrane</keyword>
<keyword evidence="1" id="KW-0472">Membrane</keyword>
<accession>A0A0V0GYW8</accession>
<organism evidence="2">
    <name type="scientific">Solanum chacoense</name>
    <name type="common">Chaco potato</name>
    <dbReference type="NCBI Taxonomy" id="4108"/>
    <lineage>
        <taxon>Eukaryota</taxon>
        <taxon>Viridiplantae</taxon>
        <taxon>Streptophyta</taxon>
        <taxon>Embryophyta</taxon>
        <taxon>Tracheophyta</taxon>
        <taxon>Spermatophyta</taxon>
        <taxon>Magnoliopsida</taxon>
        <taxon>eudicotyledons</taxon>
        <taxon>Gunneridae</taxon>
        <taxon>Pentapetalae</taxon>
        <taxon>asterids</taxon>
        <taxon>lamiids</taxon>
        <taxon>Solanales</taxon>
        <taxon>Solanaceae</taxon>
        <taxon>Solanoideae</taxon>
        <taxon>Solaneae</taxon>
        <taxon>Solanum</taxon>
    </lineage>
</organism>
<feature type="transmembrane region" description="Helical" evidence="1">
    <location>
        <begin position="6"/>
        <end position="25"/>
    </location>
</feature>
<dbReference type="EMBL" id="GEDG01029671">
    <property type="protein sequence ID" value="JAP12395.1"/>
    <property type="molecule type" value="Transcribed_RNA"/>
</dbReference>
<sequence>MSKVPYASAVGSIMYAMVCTCPNVAQSVSVVSRYMENQEKGIGKAVKWILRYLKGALMLA</sequence>
<evidence type="ECO:0000313" key="2">
    <source>
        <dbReference type="EMBL" id="JAP12395.1"/>
    </source>
</evidence>
<proteinExistence type="predicted"/>
<keyword evidence="1" id="KW-1133">Transmembrane helix</keyword>
<protein>
    <submittedName>
        <fullName evidence="2">Putative ovule protein</fullName>
    </submittedName>
</protein>
<dbReference type="AlphaFoldDB" id="A0A0V0GYW8"/>
<name>A0A0V0GYW8_SOLCH</name>